<feature type="domain" description="Gal80p-like C-terminal" evidence="2">
    <location>
        <begin position="136"/>
        <end position="276"/>
    </location>
</feature>
<organism evidence="3 4">
    <name type="scientific">Arcicella lustrica</name>
    <dbReference type="NCBI Taxonomy" id="2984196"/>
    <lineage>
        <taxon>Bacteria</taxon>
        <taxon>Pseudomonadati</taxon>
        <taxon>Bacteroidota</taxon>
        <taxon>Cytophagia</taxon>
        <taxon>Cytophagales</taxon>
        <taxon>Flectobacillaceae</taxon>
        <taxon>Arcicella</taxon>
    </lineage>
</organism>
<dbReference type="RefSeq" id="WP_323689681.1">
    <property type="nucleotide sequence ID" value="NZ_JAYGIM010000023.1"/>
</dbReference>
<dbReference type="Proteomes" id="UP001302222">
    <property type="component" value="Unassembled WGS sequence"/>
</dbReference>
<dbReference type="Gene3D" id="3.40.50.720">
    <property type="entry name" value="NAD(P)-binding Rossmann-like Domain"/>
    <property type="match status" value="1"/>
</dbReference>
<reference evidence="3 4" key="1">
    <citation type="submission" date="2023-12" db="EMBL/GenBank/DDBJ databases">
        <title>Novel species of the genus Arcicella isolated from rivers.</title>
        <authorList>
            <person name="Lu H."/>
        </authorList>
    </citation>
    <scope>NUCLEOTIDE SEQUENCE [LARGE SCALE GENOMIC DNA]</scope>
    <source>
        <strain evidence="3 4">DC25W</strain>
    </source>
</reference>
<dbReference type="PANTHER" id="PTHR43708:SF1">
    <property type="entry name" value="GALACTOSE_LACTOSE METABOLISM REGULATORY PROTEIN GAL80"/>
    <property type="match status" value="1"/>
</dbReference>
<dbReference type="InterPro" id="IPR051317">
    <property type="entry name" value="Gfo/Idh/MocA_oxidoreduct"/>
</dbReference>
<dbReference type="SUPFAM" id="SSF51735">
    <property type="entry name" value="NAD(P)-binding Rossmann-fold domains"/>
    <property type="match status" value="1"/>
</dbReference>
<dbReference type="InterPro" id="IPR000683">
    <property type="entry name" value="Gfo/Idh/MocA-like_OxRdtase_N"/>
</dbReference>
<dbReference type="Pfam" id="PF22685">
    <property type="entry name" value="Gal80p_C-like"/>
    <property type="match status" value="1"/>
</dbReference>
<dbReference type="PANTHER" id="PTHR43708">
    <property type="entry name" value="CONSERVED EXPRESSED OXIDOREDUCTASE (EUROFUNG)"/>
    <property type="match status" value="1"/>
</dbReference>
<evidence type="ECO:0000259" key="2">
    <source>
        <dbReference type="Pfam" id="PF22685"/>
    </source>
</evidence>
<dbReference type="SUPFAM" id="SSF55347">
    <property type="entry name" value="Glyceraldehyde-3-phosphate dehydrogenase-like, C-terminal domain"/>
    <property type="match status" value="1"/>
</dbReference>
<proteinExistence type="predicted"/>
<evidence type="ECO:0000259" key="1">
    <source>
        <dbReference type="Pfam" id="PF01408"/>
    </source>
</evidence>
<sequence length="361" mass="39277">MKTNRIRVGIIGLNPDSHWASASHIPALKFLADDFEIVGVANTTHESAKRSSEAFQIPFAFHNADALINSPEIDLVIVTVKVPYHFELVKSALESGKHIYCEHPLGNGLEETRLLAEMAAKKDVLAVVGTQMVVAPEILYLQQLIKDGYLGKVLSTTLIGSGGNWRNETVADLYYLHDKANGASMLTIPLAHTLAGVTSVLGSFLTLNSKMTSNFTTVKVLETGEVKPKTAEDQIMVIGTLTDGIAISVHYRGGISRGTNLLWEINGTEGDIQVRGGLGHGQLVPLSIFGARGTEKELQLLKVPVEIMNNFPENPIAGNVARIYKLLADDIRNNTRNAPSFNDALQLYELLNNIELSAKNE</sequence>
<dbReference type="Pfam" id="PF01408">
    <property type="entry name" value="GFO_IDH_MocA"/>
    <property type="match status" value="1"/>
</dbReference>
<evidence type="ECO:0000313" key="4">
    <source>
        <dbReference type="Proteomes" id="UP001302222"/>
    </source>
</evidence>
<dbReference type="InterPro" id="IPR036291">
    <property type="entry name" value="NAD(P)-bd_dom_sf"/>
</dbReference>
<accession>A0ABU5SQN3</accession>
<gene>
    <name evidence="3" type="ORF">VB798_23460</name>
</gene>
<evidence type="ECO:0000313" key="3">
    <source>
        <dbReference type="EMBL" id="MEA5429570.1"/>
    </source>
</evidence>
<protein>
    <submittedName>
        <fullName evidence="3">Gfo/Idh/MocA family oxidoreductase</fullName>
    </submittedName>
</protein>
<name>A0ABU5SQN3_9BACT</name>
<feature type="domain" description="Gfo/Idh/MocA-like oxidoreductase N-terminal" evidence="1">
    <location>
        <begin position="6"/>
        <end position="129"/>
    </location>
</feature>
<keyword evidence="4" id="KW-1185">Reference proteome</keyword>
<dbReference type="Gene3D" id="3.30.360.10">
    <property type="entry name" value="Dihydrodipicolinate Reductase, domain 2"/>
    <property type="match status" value="1"/>
</dbReference>
<dbReference type="EMBL" id="JAYGIM010000023">
    <property type="protein sequence ID" value="MEA5429570.1"/>
    <property type="molecule type" value="Genomic_DNA"/>
</dbReference>
<comment type="caution">
    <text evidence="3">The sequence shown here is derived from an EMBL/GenBank/DDBJ whole genome shotgun (WGS) entry which is preliminary data.</text>
</comment>
<dbReference type="InterPro" id="IPR055080">
    <property type="entry name" value="Gal80p-like_C"/>
</dbReference>